<reference evidence="2 3" key="1">
    <citation type="submission" date="2024-07" db="EMBL/GenBank/DDBJ databases">
        <authorList>
            <person name="Akdeniz Z."/>
        </authorList>
    </citation>
    <scope>NUCLEOTIDE SEQUENCE [LARGE SCALE GENOMIC DNA]</scope>
</reference>
<feature type="domain" description="Polymerase/histidinol phosphatase N-terminal" evidence="1">
    <location>
        <begin position="3"/>
        <end position="68"/>
    </location>
</feature>
<evidence type="ECO:0000313" key="2">
    <source>
        <dbReference type="EMBL" id="CAL5985564.1"/>
    </source>
</evidence>
<accession>A0ABP1H3Z8</accession>
<dbReference type="PANTHER" id="PTHR42924">
    <property type="entry name" value="EXONUCLEASE"/>
    <property type="match status" value="1"/>
</dbReference>
<dbReference type="PANTHER" id="PTHR42924:SF3">
    <property type="entry name" value="POLYMERASE_HISTIDINOL PHOSPHATASE N-TERMINAL DOMAIN-CONTAINING PROTEIN"/>
    <property type="match status" value="1"/>
</dbReference>
<sequence length="307" mass="34577">MKLDLHMHTTCSDGDTSPQSLLHKCNQLGLNLVSITDHDSLDAYLQLFSQLIPNNMLLMPGVELTDSSDIDGCKHHLLVYFPHLTRGDKSFLDTYNYATTINQPYQKSFLDYASTLSIQKMGRFTQNYYWAQNYFQKLNEVYGLMLDFSDFCVVSKINIVNQTSENVIGRPLIAKYLVQKGIVDKSGDAFKQYLSDTSPAYQALPKASLEQNIKNAKKLGGVCFLAHPGIWGYTDDQVKNHIKSAQIAGLDGIEKYHSKQTYDCEGLVSRGSDFHGISVKADTFLNVTKGNLTEQEEKMLLDRLFGQ</sequence>
<gene>
    <name evidence="2" type="ORF">HINF_LOCUS8987</name>
</gene>
<dbReference type="InterPro" id="IPR003141">
    <property type="entry name" value="Pol/His_phosphatase_N"/>
</dbReference>
<protein>
    <submittedName>
        <fullName evidence="2">Metal-dependent_phosphoesterase</fullName>
    </submittedName>
</protein>
<organism evidence="2 3">
    <name type="scientific">Hexamita inflata</name>
    <dbReference type="NCBI Taxonomy" id="28002"/>
    <lineage>
        <taxon>Eukaryota</taxon>
        <taxon>Metamonada</taxon>
        <taxon>Diplomonadida</taxon>
        <taxon>Hexamitidae</taxon>
        <taxon>Hexamitinae</taxon>
        <taxon>Hexamita</taxon>
    </lineage>
</organism>
<dbReference type="InterPro" id="IPR052018">
    <property type="entry name" value="PHP_domain"/>
</dbReference>
<keyword evidence="3" id="KW-1185">Reference proteome</keyword>
<proteinExistence type="predicted"/>
<dbReference type="Pfam" id="PF02811">
    <property type="entry name" value="PHP"/>
    <property type="match status" value="1"/>
</dbReference>
<evidence type="ECO:0000259" key="1">
    <source>
        <dbReference type="SMART" id="SM00481"/>
    </source>
</evidence>
<dbReference type="InterPro" id="IPR004013">
    <property type="entry name" value="PHP_dom"/>
</dbReference>
<dbReference type="EMBL" id="CAXDID020000019">
    <property type="protein sequence ID" value="CAL5985564.1"/>
    <property type="molecule type" value="Genomic_DNA"/>
</dbReference>
<dbReference type="Gene3D" id="3.20.20.140">
    <property type="entry name" value="Metal-dependent hydrolases"/>
    <property type="match status" value="1"/>
</dbReference>
<dbReference type="InterPro" id="IPR016195">
    <property type="entry name" value="Pol/histidinol_Pase-like"/>
</dbReference>
<dbReference type="Gene3D" id="1.10.150.650">
    <property type="match status" value="1"/>
</dbReference>
<dbReference type="Proteomes" id="UP001642409">
    <property type="component" value="Unassembled WGS sequence"/>
</dbReference>
<comment type="caution">
    <text evidence="2">The sequence shown here is derived from an EMBL/GenBank/DDBJ whole genome shotgun (WGS) entry which is preliminary data.</text>
</comment>
<dbReference type="SUPFAM" id="SSF89550">
    <property type="entry name" value="PHP domain-like"/>
    <property type="match status" value="1"/>
</dbReference>
<dbReference type="SMART" id="SM00481">
    <property type="entry name" value="POLIIIAc"/>
    <property type="match status" value="1"/>
</dbReference>
<name>A0ABP1H3Z8_9EUKA</name>
<evidence type="ECO:0000313" key="3">
    <source>
        <dbReference type="Proteomes" id="UP001642409"/>
    </source>
</evidence>